<keyword evidence="8" id="KW-1185">Reference proteome</keyword>
<gene>
    <name evidence="9" type="primary">TRMT6</name>
</gene>
<dbReference type="PANTHER" id="PTHR12945:SF0">
    <property type="entry name" value="TRNA (ADENINE(58)-N(1))-METHYLTRANSFERASE NON-CATALYTIC SUBUNIT TRM6"/>
    <property type="match status" value="1"/>
</dbReference>
<evidence type="ECO:0000256" key="6">
    <source>
        <dbReference type="ARBA" id="ARBA00032319"/>
    </source>
</evidence>
<dbReference type="RefSeq" id="XP_032829972.1">
    <property type="nucleotide sequence ID" value="XM_032974081.1"/>
</dbReference>
<accession>A0AAJ7XDB0</accession>
<dbReference type="GO" id="GO:0005634">
    <property type="term" value="C:nucleus"/>
    <property type="evidence" value="ECO:0007669"/>
    <property type="project" value="UniProtKB-SubCell"/>
</dbReference>
<feature type="region of interest" description="Disordered" evidence="7">
    <location>
        <begin position="521"/>
        <end position="644"/>
    </location>
</feature>
<name>A0AAJ7XDB0_PETMA</name>
<comment type="similarity">
    <text evidence="2">Belongs to the TRM6/GCD10 family.</text>
</comment>
<protein>
    <recommendedName>
        <fullName evidence="3">tRNA (adenine(58)-N(1))-methyltransferase non-catalytic subunit TRM6</fullName>
    </recommendedName>
    <alternativeName>
        <fullName evidence="6">tRNA(m1A58)-methyltransferase subunit TRM6</fullName>
    </alternativeName>
</protein>
<dbReference type="AlphaFoldDB" id="A0AAJ7XDB0"/>
<feature type="compositionally biased region" description="Acidic residues" evidence="7">
    <location>
        <begin position="591"/>
        <end position="607"/>
    </location>
</feature>
<dbReference type="GO" id="GO:0030488">
    <property type="term" value="P:tRNA methylation"/>
    <property type="evidence" value="ECO:0007669"/>
    <property type="project" value="InterPro"/>
</dbReference>
<feature type="compositionally biased region" description="Basic and acidic residues" evidence="7">
    <location>
        <begin position="555"/>
        <end position="581"/>
    </location>
</feature>
<evidence type="ECO:0000256" key="7">
    <source>
        <dbReference type="SAM" id="MobiDB-lite"/>
    </source>
</evidence>
<sequence length="644" mass="69207">MQADTTTTTVIIREGDRVVLKREDVLKAVRVERHRKVNFEKKWFFVDSLIGARYGTTFDITGGGDLQPLCPSNALKAEVAVAESGVDNRNIQSDGSAQKLTRDDISALKEQGLRGTEIVSQLVENSSTFKEKTEFSQEKYIKRKKKKYESHITVLKPNARLLATMYHSREPAKICHLRVDSLSQLLASGNVRASGKTIVVESCSGLVLGAVMERMGGHGTILNVHAGAMANTTATEHFGFPERFFARVFSVPLDRIGAIAQQCCDGAAASNTDAVVISNTDAVVVSNTGAAANNTPAASNNTAAASNNTTAASNNAVVASNTATVVSAERAGLPEGCSDGCADDSGMGTEAPAAGNVEQPEQDSQQAELDSIAGEQAGKRQGDVWTESETGMANVKDLKSQKEARQEERKRCADIGATELARRDADGLIIACKFQPWPILEGLLDFVSPSRPFVVFCQHREPLLECYTNLKERGNAVSLHLTESWLRFYQVLPNRTHPLMSTSASGGYLLAGITVAPDAGSAARPVAEKPTTEQPVAEKPTAEKPTAEQPVAEKPTAERPVAERPVAEKPTAERPVAEKPMAEGLLLEVPVAEEESSADEPVTEEEPMAMQEPVTEKPTTAAEEREEEEGPKAKRAKTDGDRDS</sequence>
<dbReference type="PANTHER" id="PTHR12945">
    <property type="entry name" value="TRANSLATION INITIATION FACTOR EIF3-RELATED"/>
    <property type="match status" value="1"/>
</dbReference>
<evidence type="ECO:0000256" key="5">
    <source>
        <dbReference type="ARBA" id="ARBA00023242"/>
    </source>
</evidence>
<feature type="region of interest" description="Disordered" evidence="7">
    <location>
        <begin position="338"/>
        <end position="368"/>
    </location>
</feature>
<evidence type="ECO:0000256" key="3">
    <source>
        <dbReference type="ARBA" id="ARBA00021704"/>
    </source>
</evidence>
<evidence type="ECO:0000313" key="9">
    <source>
        <dbReference type="RefSeq" id="XP_032829972.1"/>
    </source>
</evidence>
<evidence type="ECO:0000313" key="8">
    <source>
        <dbReference type="Proteomes" id="UP001318040"/>
    </source>
</evidence>
<evidence type="ECO:0000256" key="4">
    <source>
        <dbReference type="ARBA" id="ARBA00022694"/>
    </source>
</evidence>
<evidence type="ECO:0000256" key="2">
    <source>
        <dbReference type="ARBA" id="ARBA00008320"/>
    </source>
</evidence>
<dbReference type="GO" id="GO:0031515">
    <property type="term" value="C:tRNA (m1A) methyltransferase complex"/>
    <property type="evidence" value="ECO:0007669"/>
    <property type="project" value="InterPro"/>
</dbReference>
<evidence type="ECO:0000256" key="1">
    <source>
        <dbReference type="ARBA" id="ARBA00004123"/>
    </source>
</evidence>
<reference evidence="9" key="1">
    <citation type="submission" date="2025-08" db="UniProtKB">
        <authorList>
            <consortium name="RefSeq"/>
        </authorList>
    </citation>
    <scope>IDENTIFICATION</scope>
    <source>
        <tissue evidence="9">Sperm</tissue>
    </source>
</reference>
<proteinExistence type="inferred from homology"/>
<organism evidence="8 9">
    <name type="scientific">Petromyzon marinus</name>
    <name type="common">Sea lamprey</name>
    <dbReference type="NCBI Taxonomy" id="7757"/>
    <lineage>
        <taxon>Eukaryota</taxon>
        <taxon>Metazoa</taxon>
        <taxon>Chordata</taxon>
        <taxon>Craniata</taxon>
        <taxon>Vertebrata</taxon>
        <taxon>Cyclostomata</taxon>
        <taxon>Hyperoartia</taxon>
        <taxon>Petromyzontiformes</taxon>
        <taxon>Petromyzontidae</taxon>
        <taxon>Petromyzon</taxon>
    </lineage>
</organism>
<comment type="subcellular location">
    <subcellularLocation>
        <location evidence="1">Nucleus</location>
    </subcellularLocation>
</comment>
<keyword evidence="5" id="KW-0539">Nucleus</keyword>
<feature type="compositionally biased region" description="Basic and acidic residues" evidence="7">
    <location>
        <begin position="630"/>
        <end position="644"/>
    </location>
</feature>
<keyword evidence="4" id="KW-0819">tRNA processing</keyword>
<dbReference type="KEGG" id="pmrn:116953831"/>
<dbReference type="Proteomes" id="UP001318040">
    <property type="component" value="Chromosome 53"/>
</dbReference>
<dbReference type="InterPro" id="IPR017423">
    <property type="entry name" value="TRM6"/>
</dbReference>
<dbReference type="Pfam" id="PF04189">
    <property type="entry name" value="Gcd10p"/>
    <property type="match status" value="1"/>
</dbReference>